<evidence type="ECO:0000259" key="3">
    <source>
        <dbReference type="PROSITE" id="PS51462"/>
    </source>
</evidence>
<dbReference type="GO" id="GO:0035529">
    <property type="term" value="F:NADH pyrophosphatase activity"/>
    <property type="evidence" value="ECO:0007669"/>
    <property type="project" value="TreeGrafter"/>
</dbReference>
<dbReference type="EMBL" id="CP032098">
    <property type="protein sequence ID" value="AXX93322.1"/>
    <property type="molecule type" value="Genomic_DNA"/>
</dbReference>
<accession>A0A2G1DHK2</accession>
<dbReference type="InterPro" id="IPR020084">
    <property type="entry name" value="NUDIX_hydrolase_CS"/>
</dbReference>
<dbReference type="Proteomes" id="UP000262712">
    <property type="component" value="Chromosome"/>
</dbReference>
<keyword evidence="6" id="KW-1185">Reference proteome</keyword>
<reference evidence="4 7" key="2">
    <citation type="submission" date="2018-08" db="EMBL/GenBank/DDBJ databases">
        <title>Complete genome of the Arcobacter molluscorum type strain LMG 25693.</title>
        <authorList>
            <person name="Miller W.G."/>
            <person name="Yee E."/>
            <person name="Bono J.L."/>
        </authorList>
    </citation>
    <scope>NUCLEOTIDE SEQUENCE [LARGE SCALE GENOMIC DNA]</scope>
    <source>
        <strain evidence="4 7">CECT 7696</strain>
    </source>
</reference>
<dbReference type="Gene3D" id="3.40.630.30">
    <property type="match status" value="1"/>
</dbReference>
<organism evidence="5 6">
    <name type="scientific">Malaciobacter molluscorum LMG 25693</name>
    <dbReference type="NCBI Taxonomy" id="870501"/>
    <lineage>
        <taxon>Bacteria</taxon>
        <taxon>Pseudomonadati</taxon>
        <taxon>Campylobacterota</taxon>
        <taxon>Epsilonproteobacteria</taxon>
        <taxon>Campylobacterales</taxon>
        <taxon>Arcobacteraceae</taxon>
        <taxon>Malaciobacter</taxon>
    </lineage>
</organism>
<protein>
    <submittedName>
        <fullName evidence="5">DNA mismatch repair protein MutT</fullName>
    </submittedName>
    <submittedName>
        <fullName evidence="4">Nudix domain-containing protein</fullName>
    </submittedName>
</protein>
<dbReference type="InterPro" id="IPR020476">
    <property type="entry name" value="Nudix_hydrolase"/>
</dbReference>
<dbReference type="InterPro" id="IPR015797">
    <property type="entry name" value="NUDIX_hydrolase-like_dom_sf"/>
</dbReference>
<evidence type="ECO:0000313" key="5">
    <source>
        <dbReference type="EMBL" id="PHO17978.1"/>
    </source>
</evidence>
<dbReference type="InterPro" id="IPR003293">
    <property type="entry name" value="Nudix_hydrolase6-like"/>
</dbReference>
<evidence type="ECO:0000256" key="1">
    <source>
        <dbReference type="ARBA" id="ARBA00022801"/>
    </source>
</evidence>
<dbReference type="Pfam" id="PF00293">
    <property type="entry name" value="NUDIX"/>
    <property type="match status" value="1"/>
</dbReference>
<dbReference type="GO" id="GO:0047631">
    <property type="term" value="F:ADP-ribose diphosphatase activity"/>
    <property type="evidence" value="ECO:0007669"/>
    <property type="project" value="TreeGrafter"/>
</dbReference>
<dbReference type="CDD" id="cd04670">
    <property type="entry name" value="NUDIX_ASFGF2_Nudt6"/>
    <property type="match status" value="1"/>
</dbReference>
<dbReference type="InterPro" id="IPR000086">
    <property type="entry name" value="NUDIX_hydrolase_dom"/>
</dbReference>
<dbReference type="EMBL" id="NXFY01000010">
    <property type="protein sequence ID" value="PHO17978.1"/>
    <property type="molecule type" value="Genomic_DNA"/>
</dbReference>
<dbReference type="SUPFAM" id="SSF55811">
    <property type="entry name" value="Nudix"/>
    <property type="match status" value="1"/>
</dbReference>
<dbReference type="PRINTS" id="PR00502">
    <property type="entry name" value="NUDIXFAMILY"/>
</dbReference>
<dbReference type="InterPro" id="IPR040618">
    <property type="entry name" value="Pre-Nudix"/>
</dbReference>
<evidence type="ECO:0000313" key="7">
    <source>
        <dbReference type="Proteomes" id="UP000262712"/>
    </source>
</evidence>
<dbReference type="PANTHER" id="PTHR13994">
    <property type="entry name" value="NUDIX HYDROLASE RELATED"/>
    <property type="match status" value="1"/>
</dbReference>
<dbReference type="Proteomes" id="UP000221222">
    <property type="component" value="Unassembled WGS sequence"/>
</dbReference>
<keyword evidence="1 2" id="KW-0378">Hydrolase</keyword>
<name>A0A2G1DHK2_9BACT</name>
<dbReference type="RefSeq" id="WP_099342527.1">
    <property type="nucleotide sequence ID" value="NZ_CP032098.1"/>
</dbReference>
<dbReference type="PROSITE" id="PS00893">
    <property type="entry name" value="NUDIX_BOX"/>
    <property type="match status" value="1"/>
</dbReference>
<reference evidence="5 6" key="1">
    <citation type="submission" date="2017-09" db="EMBL/GenBank/DDBJ databases">
        <title>Arcobacter canalis sp. nov., a new species isolated from a water canal contaminated with urban sewage.</title>
        <authorList>
            <person name="Perez-Cataluna A."/>
            <person name="Salas-Masso N."/>
            <person name="Figueras M.J."/>
        </authorList>
    </citation>
    <scope>NUCLEOTIDE SEQUENCE [LARGE SCALE GENOMIC DNA]</scope>
    <source>
        <strain evidence="5 6">F98-3</strain>
    </source>
</reference>
<evidence type="ECO:0000313" key="4">
    <source>
        <dbReference type="EMBL" id="AXX93322.1"/>
    </source>
</evidence>
<evidence type="ECO:0000256" key="2">
    <source>
        <dbReference type="RuleBase" id="RU003476"/>
    </source>
</evidence>
<sequence length="258" mass="29647">MDYIENVGCFEVVLDPYSGITISKDTVPFDNAEFEKNLINLINISKNKKRRLIWITIDIDKSYLIPTAVKHNFEFHTCEKDYVFMVKRLVDDAIIPTAVNHTLGVGVVVINEANEILVIKERVSRVGYKLPGGHIDNGELISNAAVREAFEETGVKVEFDSIISIGHFYPHQFDQSNLYVLCSAKPLTYEISIKDTAEIEDAKWVDVFEFLQDDNVFEYNKKIIYAALSNNGFFPKKLESFKNLKKDYELFFPKQQNI</sequence>
<dbReference type="PANTHER" id="PTHR13994:SF13">
    <property type="entry name" value="FI03680P"/>
    <property type="match status" value="1"/>
</dbReference>
<dbReference type="PROSITE" id="PS51462">
    <property type="entry name" value="NUDIX"/>
    <property type="match status" value="1"/>
</dbReference>
<dbReference type="Gene3D" id="3.90.79.10">
    <property type="entry name" value="Nucleoside Triphosphate Pyrophosphohydrolase"/>
    <property type="match status" value="1"/>
</dbReference>
<proteinExistence type="inferred from homology"/>
<dbReference type="GO" id="GO:0051287">
    <property type="term" value="F:NAD binding"/>
    <property type="evidence" value="ECO:0007669"/>
    <property type="project" value="TreeGrafter"/>
</dbReference>
<feature type="domain" description="Nudix hydrolase" evidence="3">
    <location>
        <begin position="100"/>
        <end position="227"/>
    </location>
</feature>
<dbReference type="AlphaFoldDB" id="A0A2G1DHK2"/>
<evidence type="ECO:0000313" key="6">
    <source>
        <dbReference type="Proteomes" id="UP000221222"/>
    </source>
</evidence>
<comment type="similarity">
    <text evidence="2">Belongs to the Nudix hydrolase family.</text>
</comment>
<gene>
    <name evidence="4" type="ORF">AMOL_2380</name>
    <name evidence="5" type="ORF">CPU12_07725</name>
</gene>
<dbReference type="Pfam" id="PF18290">
    <property type="entry name" value="Nudix_hydro"/>
    <property type="match status" value="1"/>
</dbReference>
<dbReference type="KEGG" id="amol:AMOL_2380"/>